<dbReference type="Proteomes" id="UP000427906">
    <property type="component" value="Chromosome"/>
</dbReference>
<dbReference type="KEGG" id="dalk:DSCA_61170"/>
<organism evidence="1 2">
    <name type="scientific">Desulfosarcina alkanivorans</name>
    <dbReference type="NCBI Taxonomy" id="571177"/>
    <lineage>
        <taxon>Bacteria</taxon>
        <taxon>Pseudomonadati</taxon>
        <taxon>Thermodesulfobacteriota</taxon>
        <taxon>Desulfobacteria</taxon>
        <taxon>Desulfobacterales</taxon>
        <taxon>Desulfosarcinaceae</taxon>
        <taxon>Desulfosarcina</taxon>
    </lineage>
</organism>
<sequence>MSVQSQRLETTDIYKSAVFLCNGGRLAGVRFKERKRGIVSFLIEGDGILQVDLDYRNGSAQVNALQLRHTLNHLRGKLGTSINL</sequence>
<evidence type="ECO:0000313" key="2">
    <source>
        <dbReference type="Proteomes" id="UP000427906"/>
    </source>
</evidence>
<reference evidence="1 2" key="1">
    <citation type="submission" date="2019-11" db="EMBL/GenBank/DDBJ databases">
        <title>Comparative genomics of hydrocarbon-degrading Desulfosarcina strains.</title>
        <authorList>
            <person name="Watanabe M."/>
            <person name="Kojima H."/>
            <person name="Fukui M."/>
        </authorList>
    </citation>
    <scope>NUCLEOTIDE SEQUENCE [LARGE SCALE GENOMIC DNA]</scope>
    <source>
        <strain evidence="1 2">PL12</strain>
    </source>
</reference>
<name>A0A5K7Z6Q3_9BACT</name>
<accession>A0A5K7Z6Q3</accession>
<dbReference type="EMBL" id="AP021874">
    <property type="protein sequence ID" value="BBO72187.1"/>
    <property type="molecule type" value="Genomic_DNA"/>
</dbReference>
<dbReference type="AlphaFoldDB" id="A0A5K7Z6Q3"/>
<protein>
    <recommendedName>
        <fullName evidence="3">DUF5659 domain-containing protein</fullName>
    </recommendedName>
</protein>
<keyword evidence="2" id="KW-1185">Reference proteome</keyword>
<evidence type="ECO:0008006" key="3">
    <source>
        <dbReference type="Google" id="ProtNLM"/>
    </source>
</evidence>
<proteinExistence type="predicted"/>
<evidence type="ECO:0000313" key="1">
    <source>
        <dbReference type="EMBL" id="BBO72187.1"/>
    </source>
</evidence>
<gene>
    <name evidence="1" type="ORF">DSCA_61170</name>
</gene>